<proteinExistence type="predicted"/>
<protein>
    <submittedName>
        <fullName evidence="1">Uncharacterized protein</fullName>
    </submittedName>
</protein>
<evidence type="ECO:0000313" key="1">
    <source>
        <dbReference type="EMBL" id="KAK8855717.1"/>
    </source>
</evidence>
<dbReference type="EMBL" id="JAPCWZ010000007">
    <property type="protein sequence ID" value="KAK8855717.1"/>
    <property type="molecule type" value="Genomic_DNA"/>
</dbReference>
<sequence>MVYHQPNLQIAAVVGTTADKVVEPYKVIKWQVGTKFKMCHTFGGDGQDGQLPCYCGQYFARWACGHWIKLPVQCRQQVSSHTCKPVFCKFKGKRSPEVVMDNLHCAEECDDCTALTKDAPAAFDALDREVGCVEVKREPSPS</sequence>
<gene>
    <name evidence="1" type="ORF">PGQ11_011629</name>
</gene>
<accession>A0ABR2I0Q3</accession>
<reference evidence="1 2" key="1">
    <citation type="journal article" date="2024" name="IMA Fungus">
        <title>Apiospora arundinis, a panoply of carbohydrate-active enzymes and secondary metabolites.</title>
        <authorList>
            <person name="Sorensen T."/>
            <person name="Petersen C."/>
            <person name="Muurmann A.T."/>
            <person name="Christiansen J.V."/>
            <person name="Brundto M.L."/>
            <person name="Overgaard C.K."/>
            <person name="Boysen A.T."/>
            <person name="Wollenberg R.D."/>
            <person name="Larsen T.O."/>
            <person name="Sorensen J.L."/>
            <person name="Nielsen K.L."/>
            <person name="Sondergaard T.E."/>
        </authorList>
    </citation>
    <scope>NUCLEOTIDE SEQUENCE [LARGE SCALE GENOMIC DNA]</scope>
    <source>
        <strain evidence="1 2">AAU 773</strain>
    </source>
</reference>
<organism evidence="1 2">
    <name type="scientific">Apiospora arundinis</name>
    <dbReference type="NCBI Taxonomy" id="335852"/>
    <lineage>
        <taxon>Eukaryota</taxon>
        <taxon>Fungi</taxon>
        <taxon>Dikarya</taxon>
        <taxon>Ascomycota</taxon>
        <taxon>Pezizomycotina</taxon>
        <taxon>Sordariomycetes</taxon>
        <taxon>Xylariomycetidae</taxon>
        <taxon>Amphisphaeriales</taxon>
        <taxon>Apiosporaceae</taxon>
        <taxon>Apiospora</taxon>
    </lineage>
</organism>
<evidence type="ECO:0000313" key="2">
    <source>
        <dbReference type="Proteomes" id="UP001390339"/>
    </source>
</evidence>
<keyword evidence="2" id="KW-1185">Reference proteome</keyword>
<dbReference type="Proteomes" id="UP001390339">
    <property type="component" value="Unassembled WGS sequence"/>
</dbReference>
<name>A0ABR2I0Q3_9PEZI</name>
<comment type="caution">
    <text evidence="1">The sequence shown here is derived from an EMBL/GenBank/DDBJ whole genome shotgun (WGS) entry which is preliminary data.</text>
</comment>